<reference evidence="2" key="1">
    <citation type="submission" date="2019-06" db="EMBL/GenBank/DDBJ databases">
        <authorList>
            <person name="Zheng W."/>
        </authorList>
    </citation>
    <scope>NUCLEOTIDE SEQUENCE</scope>
    <source>
        <strain evidence="2">QDHG01</strain>
    </source>
</reference>
<feature type="compositionally biased region" description="Basic and acidic residues" evidence="1">
    <location>
        <begin position="36"/>
        <end position="51"/>
    </location>
</feature>
<feature type="compositionally biased region" description="Basic and acidic residues" evidence="1">
    <location>
        <begin position="266"/>
        <end position="278"/>
    </location>
</feature>
<dbReference type="AlphaFoldDB" id="A0A8J8N9Z3"/>
<name>A0A8J8N9Z3_HALGN</name>
<evidence type="ECO:0000313" key="2">
    <source>
        <dbReference type="EMBL" id="TNV71078.1"/>
    </source>
</evidence>
<comment type="caution">
    <text evidence="2">The sequence shown here is derived from an EMBL/GenBank/DDBJ whole genome shotgun (WGS) entry which is preliminary data.</text>
</comment>
<dbReference type="Proteomes" id="UP000785679">
    <property type="component" value="Unassembled WGS sequence"/>
</dbReference>
<proteinExistence type="predicted"/>
<keyword evidence="3" id="KW-1185">Reference proteome</keyword>
<protein>
    <submittedName>
        <fullName evidence="2">Uncharacterized protein</fullName>
    </submittedName>
</protein>
<organism evidence="2 3">
    <name type="scientific">Halteria grandinella</name>
    <dbReference type="NCBI Taxonomy" id="5974"/>
    <lineage>
        <taxon>Eukaryota</taxon>
        <taxon>Sar</taxon>
        <taxon>Alveolata</taxon>
        <taxon>Ciliophora</taxon>
        <taxon>Intramacronucleata</taxon>
        <taxon>Spirotrichea</taxon>
        <taxon>Stichotrichia</taxon>
        <taxon>Sporadotrichida</taxon>
        <taxon>Halteriidae</taxon>
        <taxon>Halteria</taxon>
    </lineage>
</organism>
<feature type="compositionally biased region" description="Polar residues" evidence="1">
    <location>
        <begin position="1"/>
        <end position="10"/>
    </location>
</feature>
<accession>A0A8J8N9Z3</accession>
<feature type="region of interest" description="Disordered" evidence="1">
    <location>
        <begin position="1"/>
        <end position="82"/>
    </location>
</feature>
<evidence type="ECO:0000313" key="3">
    <source>
        <dbReference type="Proteomes" id="UP000785679"/>
    </source>
</evidence>
<feature type="region of interest" description="Disordered" evidence="1">
    <location>
        <begin position="253"/>
        <end position="278"/>
    </location>
</feature>
<gene>
    <name evidence="2" type="ORF">FGO68_gene16672</name>
</gene>
<sequence length="400" mass="47223">MKQMSTMSKQTAKRSGEVQSSQKHCRPRQKAPKQLLNKEKKNKKISEERKGISKIQRNCMTKSGKGEYPPRDIYSPKIRSNHPDTLRHQGQEVKFEYHNKEEEKQAADVQIISDFSTQASTVKIPPRSIKPETPTSHQTGKEGVKVELLISVVLMAFMALLMDRFKKMLKNEGITYKYMKYKWETYESLRQRQTKHYNWLSLVQKFARTSLNIQTNLLQDKLLAILLFKNHGAKIANEPRAIAMRKFLEKQEEEDRSKRRRQAKSGLKEQAIRAKQERRTVQETITGPNLNFMNLGYCNEKRYENLRVFYEVFAPRKNQSNFKLFLQHEFIQEIWIKLFDPAHRTPEDFFNLCHTKKHVNNKKPIPDSVYAKGFKKFAQWMGPARLFPDGFIEFIDKKFE</sequence>
<dbReference type="EMBL" id="RRYP01030797">
    <property type="protein sequence ID" value="TNV71078.1"/>
    <property type="molecule type" value="Genomic_DNA"/>
</dbReference>
<evidence type="ECO:0000256" key="1">
    <source>
        <dbReference type="SAM" id="MobiDB-lite"/>
    </source>
</evidence>